<evidence type="ECO:0008006" key="4">
    <source>
        <dbReference type="Google" id="ProtNLM"/>
    </source>
</evidence>
<dbReference type="PANTHER" id="PTHR47357">
    <property type="entry name" value="COP1-INTERACTIVE PROTEIN 1"/>
    <property type="match status" value="1"/>
</dbReference>
<dbReference type="Proteomes" id="UP001157418">
    <property type="component" value="Unassembled WGS sequence"/>
</dbReference>
<reference evidence="2 3" key="1">
    <citation type="submission" date="2022-01" db="EMBL/GenBank/DDBJ databases">
        <authorList>
            <person name="Xiong W."/>
            <person name="Schranz E."/>
        </authorList>
    </citation>
    <scope>NUCLEOTIDE SEQUENCE [LARGE SCALE GENOMIC DNA]</scope>
</reference>
<dbReference type="PANTHER" id="PTHR47357:SF7">
    <property type="entry name" value="STRUCTURAL MAINTENANCE OF CHROMOSOMES PROTEIN"/>
    <property type="match status" value="1"/>
</dbReference>
<dbReference type="GO" id="GO:0005200">
    <property type="term" value="F:structural constituent of cytoskeleton"/>
    <property type="evidence" value="ECO:0007669"/>
    <property type="project" value="TreeGrafter"/>
</dbReference>
<feature type="coiled-coil region" evidence="1">
    <location>
        <begin position="22"/>
        <end position="53"/>
    </location>
</feature>
<protein>
    <recommendedName>
        <fullName evidence="4">RAB6-interacting golgin</fullName>
    </recommendedName>
</protein>
<organism evidence="2 3">
    <name type="scientific">Lactuca virosa</name>
    <dbReference type="NCBI Taxonomy" id="75947"/>
    <lineage>
        <taxon>Eukaryota</taxon>
        <taxon>Viridiplantae</taxon>
        <taxon>Streptophyta</taxon>
        <taxon>Embryophyta</taxon>
        <taxon>Tracheophyta</taxon>
        <taxon>Spermatophyta</taxon>
        <taxon>Magnoliopsida</taxon>
        <taxon>eudicotyledons</taxon>
        <taxon>Gunneridae</taxon>
        <taxon>Pentapetalae</taxon>
        <taxon>asterids</taxon>
        <taxon>campanulids</taxon>
        <taxon>Asterales</taxon>
        <taxon>Asteraceae</taxon>
        <taxon>Cichorioideae</taxon>
        <taxon>Cichorieae</taxon>
        <taxon>Lactucinae</taxon>
        <taxon>Lactuca</taxon>
    </lineage>
</organism>
<gene>
    <name evidence="2" type="ORF">LVIROSA_LOCUS36892</name>
</gene>
<sequence>MNEIQAAKVLMKEKVVKTVKELKVVEGEKERLMKKADEKISEKDDKIKELEILVNVKDKNLLDLGEEKREAIRQLCILVDYQRDRYDHLLSRKMTVGRKQTAR</sequence>
<proteinExistence type="predicted"/>
<dbReference type="EMBL" id="CAKMRJ010005745">
    <property type="protein sequence ID" value="CAH1451537.1"/>
    <property type="molecule type" value="Genomic_DNA"/>
</dbReference>
<name>A0AAU9PM94_9ASTR</name>
<dbReference type="AlphaFoldDB" id="A0AAU9PM94"/>
<evidence type="ECO:0000256" key="1">
    <source>
        <dbReference type="SAM" id="Coils"/>
    </source>
</evidence>
<evidence type="ECO:0000313" key="2">
    <source>
        <dbReference type="EMBL" id="CAH1451537.1"/>
    </source>
</evidence>
<comment type="caution">
    <text evidence="2">The sequence shown here is derived from an EMBL/GenBank/DDBJ whole genome shotgun (WGS) entry which is preliminary data.</text>
</comment>
<evidence type="ECO:0000313" key="3">
    <source>
        <dbReference type="Proteomes" id="UP001157418"/>
    </source>
</evidence>
<keyword evidence="3" id="KW-1185">Reference proteome</keyword>
<keyword evidence="1" id="KW-0175">Coiled coil</keyword>
<dbReference type="GO" id="GO:0005856">
    <property type="term" value="C:cytoskeleton"/>
    <property type="evidence" value="ECO:0007669"/>
    <property type="project" value="TreeGrafter"/>
</dbReference>
<accession>A0AAU9PM94</accession>